<gene>
    <name evidence="2" type="ORF">HX018_07090</name>
</gene>
<dbReference type="InterPro" id="IPR010502">
    <property type="entry name" value="Carb-bd_dom_fam9"/>
</dbReference>
<accession>A0ABT7NL88</accession>
<name>A0ABT7NL88_9SPHI</name>
<proteinExistence type="predicted"/>
<reference evidence="2" key="2">
    <citation type="journal article" date="2022" name="Sci. Total Environ.">
        <title>Prevalence, transmission, and molecular epidemiology of tet(X)-positive bacteria among humans, animals, and environmental niches in China: An epidemiological, and genomic-based study.</title>
        <authorList>
            <person name="Dong N."/>
            <person name="Zeng Y."/>
            <person name="Cai C."/>
            <person name="Sun C."/>
            <person name="Lu J."/>
            <person name="Liu C."/>
            <person name="Zhou H."/>
            <person name="Sun Q."/>
            <person name="Shu L."/>
            <person name="Wang H."/>
            <person name="Wang Y."/>
            <person name="Wang S."/>
            <person name="Wu C."/>
            <person name="Chan E.W."/>
            <person name="Chen G."/>
            <person name="Shen Z."/>
            <person name="Chen S."/>
            <person name="Zhang R."/>
        </authorList>
    </citation>
    <scope>NUCLEOTIDE SEQUENCE</scope>
    <source>
        <strain evidence="2">R1692</strain>
    </source>
</reference>
<dbReference type="Proteomes" id="UP001170954">
    <property type="component" value="Unassembled WGS sequence"/>
</dbReference>
<organism evidence="2 3">
    <name type="scientific">Sphingobacterium hotanense</name>
    <dbReference type="NCBI Taxonomy" id="649196"/>
    <lineage>
        <taxon>Bacteria</taxon>
        <taxon>Pseudomonadati</taxon>
        <taxon>Bacteroidota</taxon>
        <taxon>Sphingobacteriia</taxon>
        <taxon>Sphingobacteriales</taxon>
        <taxon>Sphingobacteriaceae</taxon>
        <taxon>Sphingobacterium</taxon>
    </lineage>
</organism>
<evidence type="ECO:0000313" key="3">
    <source>
        <dbReference type="Proteomes" id="UP001170954"/>
    </source>
</evidence>
<dbReference type="EMBL" id="JACAGK010000015">
    <property type="protein sequence ID" value="MDM1047997.1"/>
    <property type="molecule type" value="Genomic_DNA"/>
</dbReference>
<dbReference type="CDD" id="cd09620">
    <property type="entry name" value="CBM9_like_3"/>
    <property type="match status" value="1"/>
</dbReference>
<dbReference type="Pfam" id="PF16011">
    <property type="entry name" value="CBM9_2"/>
    <property type="match status" value="1"/>
</dbReference>
<reference evidence="2" key="1">
    <citation type="submission" date="2020-06" db="EMBL/GenBank/DDBJ databases">
        <authorList>
            <person name="Dong N."/>
        </authorList>
    </citation>
    <scope>NUCLEOTIDE SEQUENCE</scope>
    <source>
        <strain evidence="2">R1692</strain>
    </source>
</reference>
<dbReference type="Gene3D" id="2.60.40.1190">
    <property type="match status" value="1"/>
</dbReference>
<evidence type="ECO:0000259" key="1">
    <source>
        <dbReference type="Pfam" id="PF16011"/>
    </source>
</evidence>
<sequence length="212" mass="24462">MKTLEIEKVDFQESAGDYASLAKNMNSLAWHDIAAAPWKSEFPYIPKVQFQVGYSDQDILLHYSVEEEFVKGQYIRPNENVWEDSCVEFFVSFDNRETYYNVEFNVLGVGLVGYGTSIKSNRNRLSAEEILQINAYSSVRTVAGKKSWQQILQIPFHIFKANAEELQCKKAYANFYKCGDALPNPHFIAWNDIDNPTPNFHLPQYFGEVTFK</sequence>
<dbReference type="SUPFAM" id="SSF49344">
    <property type="entry name" value="CBD9-like"/>
    <property type="match status" value="1"/>
</dbReference>
<protein>
    <recommendedName>
        <fullName evidence="1">Carbohydrate-binding domain-containing protein</fullName>
    </recommendedName>
</protein>
<evidence type="ECO:0000313" key="2">
    <source>
        <dbReference type="EMBL" id="MDM1047997.1"/>
    </source>
</evidence>
<dbReference type="RefSeq" id="WP_286650967.1">
    <property type="nucleotide sequence ID" value="NZ_JACAGK010000015.1"/>
</dbReference>
<comment type="caution">
    <text evidence="2">The sequence shown here is derived from an EMBL/GenBank/DDBJ whole genome shotgun (WGS) entry which is preliminary data.</text>
</comment>
<feature type="domain" description="Carbohydrate-binding" evidence="1">
    <location>
        <begin position="25"/>
        <end position="211"/>
    </location>
</feature>
<keyword evidence="3" id="KW-1185">Reference proteome</keyword>